<feature type="transmembrane region" description="Helical" evidence="5">
    <location>
        <begin position="58"/>
        <end position="76"/>
    </location>
</feature>
<evidence type="ECO:0000256" key="5">
    <source>
        <dbReference type="SAM" id="Phobius"/>
    </source>
</evidence>
<dbReference type="AlphaFoldDB" id="A0A221UU98"/>
<sequence>MEKAFKQNFFYWAISLVLITMPLPKYSLNSQSIILLFLSWLFYNSFDVKVNNLKKTKTFFIIMSSLFWISIISAAFYSDIKTTVENVVQNLPFVIIPLIIFTTIKDKEILNQVLKIFSFSVITASLLGVFKAFYFWLNNLGDYFYYTEFSKVLEIHTTYFALFLVISIVYFLFDIFKTHELNKCISITAIIFLTVILYLVSSRISILALLIVSFYFLIRNLSHNMSNTKKGVILLFVVFSFIAFMGSPNFQNRNSGVSKFGYETPSLKTRLVHWESVIKVIKSNNLIIANGVKKAKENLIEEYRKIGFDSGYIHKYNAHNQFLENTLNFGILGLLSVTIIFALCFYQSIKSNDDLAIILTSIYLIFMLTESILERHSGIISFVIFMSLILNRTKNFKKKS</sequence>
<protein>
    <submittedName>
        <fullName evidence="7">O-antigen ligase</fullName>
    </submittedName>
</protein>
<dbReference type="Proteomes" id="UP000204551">
    <property type="component" value="Chromosome"/>
</dbReference>
<feature type="transmembrane region" description="Helical" evidence="5">
    <location>
        <begin position="157"/>
        <end position="173"/>
    </location>
</feature>
<accession>A0A221UU98</accession>
<name>A0A221UU98_9FLAO</name>
<dbReference type="InterPro" id="IPR051533">
    <property type="entry name" value="WaaL-like"/>
</dbReference>
<comment type="subcellular location">
    <subcellularLocation>
        <location evidence="1">Membrane</location>
        <topology evidence="1">Multi-pass membrane protein</topology>
    </subcellularLocation>
</comment>
<feature type="transmembrane region" description="Helical" evidence="5">
    <location>
        <begin position="30"/>
        <end position="46"/>
    </location>
</feature>
<evidence type="ECO:0000259" key="6">
    <source>
        <dbReference type="Pfam" id="PF04932"/>
    </source>
</evidence>
<dbReference type="InterPro" id="IPR007016">
    <property type="entry name" value="O-antigen_ligase-rel_domated"/>
</dbReference>
<keyword evidence="2 5" id="KW-0812">Transmembrane</keyword>
<evidence type="ECO:0000256" key="3">
    <source>
        <dbReference type="ARBA" id="ARBA00022989"/>
    </source>
</evidence>
<feature type="transmembrane region" description="Helical" evidence="5">
    <location>
        <begin position="185"/>
        <end position="218"/>
    </location>
</feature>
<dbReference type="Pfam" id="PF04932">
    <property type="entry name" value="Wzy_C"/>
    <property type="match status" value="1"/>
</dbReference>
<organism evidence="7 8">
    <name type="scientific">Arenibacter algicola</name>
    <dbReference type="NCBI Taxonomy" id="616991"/>
    <lineage>
        <taxon>Bacteria</taxon>
        <taxon>Pseudomonadati</taxon>
        <taxon>Bacteroidota</taxon>
        <taxon>Flavobacteriia</taxon>
        <taxon>Flavobacteriales</taxon>
        <taxon>Flavobacteriaceae</taxon>
        <taxon>Arenibacter</taxon>
    </lineage>
</organism>
<keyword evidence="4 5" id="KW-0472">Membrane</keyword>
<feature type="transmembrane region" description="Helical" evidence="5">
    <location>
        <begin position="361"/>
        <end position="390"/>
    </location>
</feature>
<feature type="transmembrane region" description="Helical" evidence="5">
    <location>
        <begin position="329"/>
        <end position="349"/>
    </location>
</feature>
<reference evidence="7 8" key="1">
    <citation type="submission" date="2017-07" db="EMBL/GenBank/DDBJ databases">
        <title>Genome Sequence of Arenibacter algicola Strain SMS7 Isolated from a culture of the Diatom Skeletonema marinoi.</title>
        <authorList>
            <person name="Topel M."/>
            <person name="Pinder M.I.M."/>
            <person name="Johansson O.N."/>
            <person name="Kourtchenko O."/>
            <person name="Godhe A."/>
            <person name="Clarke A.K."/>
        </authorList>
    </citation>
    <scope>NUCLEOTIDE SEQUENCE [LARGE SCALE GENOMIC DNA]</scope>
    <source>
        <strain evidence="7 8">SMS7</strain>
    </source>
</reference>
<evidence type="ECO:0000313" key="8">
    <source>
        <dbReference type="Proteomes" id="UP000204551"/>
    </source>
</evidence>
<proteinExistence type="predicted"/>
<gene>
    <name evidence="7" type="ORF">AREALGSMS7_01412</name>
</gene>
<evidence type="ECO:0000256" key="1">
    <source>
        <dbReference type="ARBA" id="ARBA00004141"/>
    </source>
</evidence>
<dbReference type="GO" id="GO:0016020">
    <property type="term" value="C:membrane"/>
    <property type="evidence" value="ECO:0007669"/>
    <property type="project" value="UniProtKB-SubCell"/>
</dbReference>
<feature type="transmembrane region" description="Helical" evidence="5">
    <location>
        <begin position="9"/>
        <end position="24"/>
    </location>
</feature>
<evidence type="ECO:0000256" key="2">
    <source>
        <dbReference type="ARBA" id="ARBA00022692"/>
    </source>
</evidence>
<dbReference type="EMBL" id="CP022515">
    <property type="protein sequence ID" value="ASO04882.1"/>
    <property type="molecule type" value="Genomic_DNA"/>
</dbReference>
<feature type="transmembrane region" description="Helical" evidence="5">
    <location>
        <begin position="116"/>
        <end position="137"/>
    </location>
</feature>
<feature type="transmembrane region" description="Helical" evidence="5">
    <location>
        <begin position="88"/>
        <end position="104"/>
    </location>
</feature>
<dbReference type="KEGG" id="aalg:AREALGSMS7_01412"/>
<feature type="transmembrane region" description="Helical" evidence="5">
    <location>
        <begin position="230"/>
        <end position="250"/>
    </location>
</feature>
<dbReference type="PANTHER" id="PTHR37422">
    <property type="entry name" value="TEICHURONIC ACID BIOSYNTHESIS PROTEIN TUAE"/>
    <property type="match status" value="1"/>
</dbReference>
<dbReference type="PANTHER" id="PTHR37422:SF17">
    <property type="entry name" value="O-ANTIGEN LIGASE"/>
    <property type="match status" value="1"/>
</dbReference>
<keyword evidence="7" id="KW-0436">Ligase</keyword>
<evidence type="ECO:0000256" key="4">
    <source>
        <dbReference type="ARBA" id="ARBA00023136"/>
    </source>
</evidence>
<evidence type="ECO:0000313" key="7">
    <source>
        <dbReference type="EMBL" id="ASO04882.1"/>
    </source>
</evidence>
<feature type="domain" description="O-antigen ligase-related" evidence="6">
    <location>
        <begin position="189"/>
        <end position="336"/>
    </location>
</feature>
<keyword evidence="3 5" id="KW-1133">Transmembrane helix</keyword>
<dbReference type="GO" id="GO:0016874">
    <property type="term" value="F:ligase activity"/>
    <property type="evidence" value="ECO:0007669"/>
    <property type="project" value="UniProtKB-KW"/>
</dbReference>